<dbReference type="EMBL" id="VBAM01000136">
    <property type="protein sequence ID" value="TMJ13931.1"/>
    <property type="molecule type" value="Genomic_DNA"/>
</dbReference>
<feature type="transmembrane region" description="Helical" evidence="1">
    <location>
        <begin position="51"/>
        <end position="75"/>
    </location>
</feature>
<keyword evidence="1" id="KW-0812">Transmembrane</keyword>
<dbReference type="SUPFAM" id="SSF49464">
    <property type="entry name" value="Carboxypeptidase regulatory domain-like"/>
    <property type="match status" value="1"/>
</dbReference>
<gene>
    <name evidence="2" type="ORF">E6H02_04280</name>
</gene>
<organism evidence="2 3">
    <name type="scientific">Candidatus Segetimicrobium genomatis</name>
    <dbReference type="NCBI Taxonomy" id="2569760"/>
    <lineage>
        <taxon>Bacteria</taxon>
        <taxon>Bacillati</taxon>
        <taxon>Candidatus Sysuimicrobiota</taxon>
        <taxon>Candidatus Sysuimicrobiia</taxon>
        <taxon>Candidatus Sysuimicrobiales</taxon>
        <taxon>Candidatus Segetimicrobiaceae</taxon>
        <taxon>Candidatus Segetimicrobium</taxon>
    </lineage>
</organism>
<dbReference type="InterPro" id="IPR008969">
    <property type="entry name" value="CarboxyPept-like_regulatory"/>
</dbReference>
<evidence type="ECO:0008006" key="4">
    <source>
        <dbReference type="Google" id="ProtNLM"/>
    </source>
</evidence>
<keyword evidence="1" id="KW-1133">Transmembrane helix</keyword>
<proteinExistence type="predicted"/>
<accession>A0A537M0X3</accession>
<feature type="transmembrane region" description="Helical" evidence="1">
    <location>
        <begin position="84"/>
        <end position="101"/>
    </location>
</feature>
<reference evidence="2 3" key="1">
    <citation type="journal article" date="2019" name="Nat. Microbiol.">
        <title>Mediterranean grassland soil C-N compound turnover is dependent on rainfall and depth, and is mediated by genomically divergent microorganisms.</title>
        <authorList>
            <person name="Diamond S."/>
            <person name="Andeer P.F."/>
            <person name="Li Z."/>
            <person name="Crits-Christoph A."/>
            <person name="Burstein D."/>
            <person name="Anantharaman K."/>
            <person name="Lane K.R."/>
            <person name="Thomas B.C."/>
            <person name="Pan C."/>
            <person name="Northen T.R."/>
            <person name="Banfield J.F."/>
        </authorList>
    </citation>
    <scope>NUCLEOTIDE SEQUENCE [LARGE SCALE GENOMIC DNA]</scope>
    <source>
        <strain evidence="2">NP_5</strain>
    </source>
</reference>
<dbReference type="Proteomes" id="UP000320393">
    <property type="component" value="Unassembled WGS sequence"/>
</dbReference>
<evidence type="ECO:0000256" key="1">
    <source>
        <dbReference type="SAM" id="Phobius"/>
    </source>
</evidence>
<keyword evidence="1" id="KW-0472">Membrane</keyword>
<evidence type="ECO:0000313" key="2">
    <source>
        <dbReference type="EMBL" id="TMJ13931.1"/>
    </source>
</evidence>
<protein>
    <recommendedName>
        <fullName evidence="4">Carboxypeptidase regulatory-like domain-containing protein</fullName>
    </recommendedName>
</protein>
<name>A0A537M0X3_9BACT</name>
<evidence type="ECO:0000313" key="3">
    <source>
        <dbReference type="Proteomes" id="UP000320393"/>
    </source>
</evidence>
<sequence length="243" mass="26008">MTKKRTLGIALSTLGIAFSSAIGAFVAILSDLLQKKDASALLALSGVMRDYFWRGFTPLAGMCLLLAISVIIAFIFKVDTAQRAFVRGLAIVSLIMLGTPYNPPHTLLQMPPGRLATGGTAVETLPPGPDVSASLTGFAQSSPAPPLLPVHVQLITSNHRPVSDLTVTLFNPSTLKAIGSLRSATEEFTFFTGAGDYLFRVVAPGYSIVTYPLHVQSGQRNLVKIILQATWVPIAIQRFFVNP</sequence>
<dbReference type="AlphaFoldDB" id="A0A537M0X3"/>
<comment type="caution">
    <text evidence="2">The sequence shown here is derived from an EMBL/GenBank/DDBJ whole genome shotgun (WGS) entry which is preliminary data.</text>
</comment>